<protein>
    <submittedName>
        <fullName evidence="2">Uncharacterized conserved protein</fullName>
    </submittedName>
</protein>
<reference evidence="2" key="1">
    <citation type="journal article" date="2014" name="Gene">
        <title>Genome-guided analysis of transformation efficiency and carbon dioxide assimilation by Moorella thermoacetica Y72.</title>
        <authorList>
            <person name="Tsukahara K."/>
            <person name="Kita A."/>
            <person name="Nakashimada Y."/>
            <person name="Hoshino T."/>
            <person name="Murakami K."/>
        </authorList>
    </citation>
    <scope>NUCLEOTIDE SEQUENCE [LARGE SCALE GENOMIC DNA]</scope>
    <source>
        <strain evidence="2">Y72</strain>
    </source>
</reference>
<dbReference type="SUPFAM" id="SSF102110">
    <property type="entry name" value="(2r)-phospho-3-sulfolactate synthase ComA"/>
    <property type="match status" value="1"/>
</dbReference>
<dbReference type="Gene3D" id="3.20.20.70">
    <property type="entry name" value="Aldolase class I"/>
    <property type="match status" value="1"/>
</dbReference>
<name>A0A0S6UBQ1_NEOTH</name>
<dbReference type="EMBL" id="DF238840">
    <property type="protein sequence ID" value="GAF25887.1"/>
    <property type="molecule type" value="Genomic_DNA"/>
</dbReference>
<dbReference type="InterPro" id="IPR003830">
    <property type="entry name" value="ComA_synth"/>
</dbReference>
<dbReference type="PANTHER" id="PTHR48413:SF1">
    <property type="entry name" value="PROTEIN HEAT-STRESS-ASSOCIATED 32"/>
    <property type="match status" value="1"/>
</dbReference>
<dbReference type="AlphaFoldDB" id="A0A0S6UBQ1"/>
<dbReference type="InterPro" id="IPR036112">
    <property type="entry name" value="ComA_synth_sf"/>
</dbReference>
<dbReference type="Pfam" id="PF02679">
    <property type="entry name" value="ComA"/>
    <property type="match status" value="1"/>
</dbReference>
<evidence type="ECO:0000313" key="2">
    <source>
        <dbReference type="EMBL" id="GAF25887.1"/>
    </source>
</evidence>
<comment type="similarity">
    <text evidence="1">Belongs to the phosphosulfolactate synthase family.</text>
</comment>
<proteinExistence type="inferred from homology"/>
<dbReference type="Proteomes" id="UP000063718">
    <property type="component" value="Unassembled WGS sequence"/>
</dbReference>
<gene>
    <name evidence="2" type="ORF">MTY_1224</name>
</gene>
<accession>A0A0S6UBQ1</accession>
<organism evidence="2">
    <name type="scientific">Moorella thermoacetica Y72</name>
    <dbReference type="NCBI Taxonomy" id="1325331"/>
    <lineage>
        <taxon>Bacteria</taxon>
        <taxon>Bacillati</taxon>
        <taxon>Bacillota</taxon>
        <taxon>Clostridia</taxon>
        <taxon>Neomoorellales</taxon>
        <taxon>Neomoorellaceae</taxon>
        <taxon>Neomoorella</taxon>
    </lineage>
</organism>
<dbReference type="PANTHER" id="PTHR48413">
    <property type="match status" value="1"/>
</dbReference>
<sequence>MVSGIKDGGGTVLGPVKNYRPATCYPFPAGGIKIKKQPEKIIKKGRLYMQYKDQSAWRDVLEFPIGGRQQKPRRTGKTMVIDKGLGLTEFKDLLEVAAPYIDFIKLGFGTSVFYPADILREKIRLARSHAVDIFPGGTFFEVAVLQGRLSLYLQTARELGYTFIEISDGTIDLSRTLRYAALRQARAAGFGVITEVGKKDPRDALSDTHILSQIAMDLEAGADYVIVEGRESGQGVVIYDSRGAVKEDTLAYLIEGIGDLDRIIWEAPQKQQQQTLIINLGANVNLGNVQPGDVLALEALRVGLRGDTLRTTLVREGVI</sequence>
<dbReference type="InterPro" id="IPR013785">
    <property type="entry name" value="Aldolase_TIM"/>
</dbReference>
<evidence type="ECO:0000256" key="1">
    <source>
        <dbReference type="ARBA" id="ARBA00010424"/>
    </source>
</evidence>